<evidence type="ECO:0000313" key="2">
    <source>
        <dbReference type="Proteomes" id="UP001345013"/>
    </source>
</evidence>
<dbReference type="PANTHER" id="PTHR38111">
    <property type="entry name" value="ZN(2)-C6 FUNGAL-TYPE DOMAIN-CONTAINING PROTEIN-RELATED"/>
    <property type="match status" value="1"/>
</dbReference>
<dbReference type="EMBL" id="JAVRRG010000043">
    <property type="protein sequence ID" value="KAK5093425.1"/>
    <property type="molecule type" value="Genomic_DNA"/>
</dbReference>
<proteinExistence type="predicted"/>
<comment type="caution">
    <text evidence="1">The sequence shown here is derived from an EMBL/GenBank/DDBJ whole genome shotgun (WGS) entry which is preliminary data.</text>
</comment>
<reference evidence="1 2" key="1">
    <citation type="submission" date="2023-08" db="EMBL/GenBank/DDBJ databases">
        <title>Black Yeasts Isolated from many extreme environments.</title>
        <authorList>
            <person name="Coleine C."/>
            <person name="Stajich J.E."/>
            <person name="Selbmann L."/>
        </authorList>
    </citation>
    <scope>NUCLEOTIDE SEQUENCE [LARGE SCALE GENOMIC DNA]</scope>
    <source>
        <strain evidence="1 2">CCFEE 5885</strain>
    </source>
</reference>
<accession>A0ABR0KE02</accession>
<gene>
    <name evidence="1" type="ORF">LTR24_004277</name>
</gene>
<protein>
    <submittedName>
        <fullName evidence="1">Uncharacterized protein</fullName>
    </submittedName>
</protein>
<dbReference type="Proteomes" id="UP001345013">
    <property type="component" value="Unassembled WGS sequence"/>
</dbReference>
<name>A0ABR0KE02_9EURO</name>
<keyword evidence="2" id="KW-1185">Reference proteome</keyword>
<dbReference type="InterPro" id="IPR053178">
    <property type="entry name" value="Osmoadaptation_assoc"/>
</dbReference>
<evidence type="ECO:0000313" key="1">
    <source>
        <dbReference type="EMBL" id="KAK5093425.1"/>
    </source>
</evidence>
<organism evidence="1 2">
    <name type="scientific">Lithohypha guttulata</name>
    <dbReference type="NCBI Taxonomy" id="1690604"/>
    <lineage>
        <taxon>Eukaryota</taxon>
        <taxon>Fungi</taxon>
        <taxon>Dikarya</taxon>
        <taxon>Ascomycota</taxon>
        <taxon>Pezizomycotina</taxon>
        <taxon>Eurotiomycetes</taxon>
        <taxon>Chaetothyriomycetidae</taxon>
        <taxon>Chaetothyriales</taxon>
        <taxon>Trichomeriaceae</taxon>
        <taxon>Lithohypha</taxon>
    </lineage>
</organism>
<dbReference type="PANTHER" id="PTHR38111:SF11">
    <property type="entry name" value="TRANSCRIPTION FACTOR DOMAIN-CONTAINING PROTEIN-RELATED"/>
    <property type="match status" value="1"/>
</dbReference>
<sequence length="372" mass="40925">MAQAACEFYGNSLRYHQASFKAPPGKSICKKKAVNALPVTVLLSYFEMIQSTSTGAWLNHTLAAERLFVLLGPDALDDELLNHLYFIVKSYSAIRCFLLGTRTQLLERPWSEVPMSHPCGRSATVFNSLVDLIMSLSDSINVNASLANLELMSYHSSSWERTLSELRRLWVVFGESIALDADMHPLLVDESGGRISSSVGPVTELTLPTLPQALQESSAALTAAFFHAAVILLLTLLRRKDLSLPLSKITYTYHQPASWGLAASGAGRSLSAVLHHSSQILALTQYLRTQEIGCACLRMILPLAIVNRLSPSRHQSLVSETVYRDWSTRDGLVGLASLAFANKDKTSANVLPDRKLRQGLVLRIETNQMGFP</sequence>